<feature type="domain" description="MmgE/PrpD C-terminal" evidence="3">
    <location>
        <begin position="256"/>
        <end position="420"/>
    </location>
</feature>
<protein>
    <submittedName>
        <fullName evidence="4">2-methylcitrate dehydratase PrpD</fullName>
    </submittedName>
</protein>
<organism evidence="4 5">
    <name type="scientific">Caldalkalibacillus uzonensis</name>
    <dbReference type="NCBI Taxonomy" id="353224"/>
    <lineage>
        <taxon>Bacteria</taxon>
        <taxon>Bacillati</taxon>
        <taxon>Bacillota</taxon>
        <taxon>Bacilli</taxon>
        <taxon>Bacillales</taxon>
        <taxon>Bacillaceae</taxon>
        <taxon>Caldalkalibacillus</taxon>
    </lineage>
</organism>
<dbReference type="Gene3D" id="3.30.1330.120">
    <property type="entry name" value="2-methylcitrate dehydratase PrpD"/>
    <property type="match status" value="1"/>
</dbReference>
<feature type="domain" description="MmgE/PrpD N-terminal" evidence="2">
    <location>
        <begin position="8"/>
        <end position="230"/>
    </location>
</feature>
<dbReference type="Proteomes" id="UP001232445">
    <property type="component" value="Unassembled WGS sequence"/>
</dbReference>
<proteinExistence type="inferred from homology"/>
<gene>
    <name evidence="4" type="ORF">J2S00_000181</name>
</gene>
<name>A0ABU0CNE8_9BACI</name>
<accession>A0ABU0CNE8</accession>
<evidence type="ECO:0000313" key="4">
    <source>
        <dbReference type="EMBL" id="MDQ0337411.1"/>
    </source>
</evidence>
<keyword evidence="5" id="KW-1185">Reference proteome</keyword>
<dbReference type="Gene3D" id="1.10.4100.10">
    <property type="entry name" value="2-methylcitrate dehydratase PrpD"/>
    <property type="match status" value="1"/>
</dbReference>
<dbReference type="RefSeq" id="WP_307334511.1">
    <property type="nucleotide sequence ID" value="NZ_JAUSUQ010000001.1"/>
</dbReference>
<sequence>MDSHHRLLVQYIQQEHLDRCGEDVVESLKGAVIDVVGAIIAGAHTEAAQIAYEMAASQWAEGPCSVMIFDRTFSSTGAAFVHAVMANALDIDDGHRLVKGHPGAVIFPAVFAAGEEQGASGRNLLTALLIGYEVGIRAGILAHQLRPEYHCTGSWGSIGAAAGVARLMRLSPSAAAHALGIAEYHGTYSPMMRGIDHPSMVKDAIGWGSLSGIAAALLAAQGFTGIPSLFSCPEAKMLLDELGEYYRIRELYYKPYACCRWAHPAVEGVRFIKEHYQLSFQQVERIVIHTFKEAACLSRRPPANTEEAQYNLAFPVAAFLVCGEVGPRQVLAELNHPAILELMDKLSVQVKPEFDQQFPAKTMSQVEIMTRDGKQMASPVMQARGDVDNPMPINELKEKFLWLTSPCLGAEHAEDLLTLLTHLEELEDIKCLSRFFSRLVQSRAQTMNK</sequence>
<dbReference type="Pfam" id="PF19305">
    <property type="entry name" value="MmgE_PrpD_C"/>
    <property type="match status" value="1"/>
</dbReference>
<comment type="similarity">
    <text evidence="1">Belongs to the PrpD family.</text>
</comment>
<comment type="caution">
    <text evidence="4">The sequence shown here is derived from an EMBL/GenBank/DDBJ whole genome shotgun (WGS) entry which is preliminary data.</text>
</comment>
<evidence type="ECO:0000259" key="3">
    <source>
        <dbReference type="Pfam" id="PF19305"/>
    </source>
</evidence>
<dbReference type="PANTHER" id="PTHR16943">
    <property type="entry name" value="2-METHYLCITRATE DEHYDRATASE-RELATED"/>
    <property type="match status" value="1"/>
</dbReference>
<dbReference type="InterPro" id="IPR045336">
    <property type="entry name" value="MmgE_PrpD_N"/>
</dbReference>
<dbReference type="PANTHER" id="PTHR16943:SF8">
    <property type="entry name" value="2-METHYLCITRATE DEHYDRATASE"/>
    <property type="match status" value="1"/>
</dbReference>
<evidence type="ECO:0000256" key="1">
    <source>
        <dbReference type="ARBA" id="ARBA00006174"/>
    </source>
</evidence>
<dbReference type="InterPro" id="IPR042188">
    <property type="entry name" value="MmgE/PrpD_sf_2"/>
</dbReference>
<dbReference type="InterPro" id="IPR036148">
    <property type="entry name" value="MmgE/PrpD_sf"/>
</dbReference>
<dbReference type="InterPro" id="IPR045337">
    <property type="entry name" value="MmgE_PrpD_C"/>
</dbReference>
<dbReference type="InterPro" id="IPR042183">
    <property type="entry name" value="MmgE/PrpD_sf_1"/>
</dbReference>
<dbReference type="SUPFAM" id="SSF103378">
    <property type="entry name" value="2-methylcitrate dehydratase PrpD"/>
    <property type="match status" value="1"/>
</dbReference>
<dbReference type="InterPro" id="IPR005656">
    <property type="entry name" value="MmgE_PrpD"/>
</dbReference>
<evidence type="ECO:0000313" key="5">
    <source>
        <dbReference type="Proteomes" id="UP001232445"/>
    </source>
</evidence>
<dbReference type="Pfam" id="PF03972">
    <property type="entry name" value="MmgE_PrpD_N"/>
    <property type="match status" value="1"/>
</dbReference>
<dbReference type="EMBL" id="JAUSUQ010000001">
    <property type="protein sequence ID" value="MDQ0337411.1"/>
    <property type="molecule type" value="Genomic_DNA"/>
</dbReference>
<reference evidence="4 5" key="1">
    <citation type="submission" date="2023-07" db="EMBL/GenBank/DDBJ databases">
        <title>Genomic Encyclopedia of Type Strains, Phase IV (KMG-IV): sequencing the most valuable type-strain genomes for metagenomic binning, comparative biology and taxonomic classification.</title>
        <authorList>
            <person name="Goeker M."/>
        </authorList>
    </citation>
    <scope>NUCLEOTIDE SEQUENCE [LARGE SCALE GENOMIC DNA]</scope>
    <source>
        <strain evidence="4 5">DSM 17740</strain>
    </source>
</reference>
<evidence type="ECO:0000259" key="2">
    <source>
        <dbReference type="Pfam" id="PF03972"/>
    </source>
</evidence>